<dbReference type="Gene3D" id="3.30.40.10">
    <property type="entry name" value="Zinc/RING finger domain, C3HC4 (zinc finger)"/>
    <property type="match status" value="1"/>
</dbReference>
<dbReference type="PROSITE" id="PS50088">
    <property type="entry name" value="ANK_REPEAT"/>
    <property type="match status" value="3"/>
</dbReference>
<feature type="region of interest" description="Disordered" evidence="8">
    <location>
        <begin position="335"/>
        <end position="370"/>
    </location>
</feature>
<dbReference type="PROSITE" id="PS50089">
    <property type="entry name" value="ZF_RING_2"/>
    <property type="match status" value="1"/>
</dbReference>
<feature type="region of interest" description="Disordered" evidence="8">
    <location>
        <begin position="1"/>
        <end position="24"/>
    </location>
</feature>
<dbReference type="InterPro" id="IPR001841">
    <property type="entry name" value="Znf_RING"/>
</dbReference>
<dbReference type="GO" id="GO:0061630">
    <property type="term" value="F:ubiquitin protein ligase activity"/>
    <property type="evidence" value="ECO:0007669"/>
    <property type="project" value="UniProtKB-EC"/>
</dbReference>
<dbReference type="PROSITE" id="PS00518">
    <property type="entry name" value="ZF_RING_1"/>
    <property type="match status" value="1"/>
</dbReference>
<dbReference type="PROSITE" id="PS50297">
    <property type="entry name" value="ANK_REP_REGION"/>
    <property type="match status" value="3"/>
</dbReference>
<feature type="repeat" description="ANK" evidence="6">
    <location>
        <begin position="426"/>
        <end position="458"/>
    </location>
</feature>
<evidence type="ECO:0000256" key="8">
    <source>
        <dbReference type="SAM" id="MobiDB-lite"/>
    </source>
</evidence>
<feature type="domain" description="BRCT" evidence="10">
    <location>
        <begin position="569"/>
        <end position="652"/>
    </location>
</feature>
<dbReference type="InterPro" id="IPR013083">
    <property type="entry name" value="Znf_RING/FYVE/PHD"/>
</dbReference>
<evidence type="ECO:0000256" key="3">
    <source>
        <dbReference type="ARBA" id="ARBA00022771"/>
    </source>
</evidence>
<dbReference type="SMART" id="SM00292">
    <property type="entry name" value="BRCT"/>
    <property type="match status" value="2"/>
</dbReference>
<dbReference type="AlphaFoldDB" id="A0A6J3ANF4"/>
<name>A0A6J3ANF4_VICPA</name>
<evidence type="ECO:0000256" key="4">
    <source>
        <dbReference type="ARBA" id="ARBA00022833"/>
    </source>
</evidence>
<keyword evidence="2" id="KW-0677">Repeat</keyword>
<dbReference type="FunCoup" id="A0A6J3ANF4">
    <property type="interactions" value="1432"/>
</dbReference>
<reference evidence="12" key="1">
    <citation type="submission" date="2025-08" db="UniProtKB">
        <authorList>
            <consortium name="RefSeq"/>
        </authorList>
    </citation>
    <scope>IDENTIFICATION</scope>
</reference>
<dbReference type="Pfam" id="PF16589">
    <property type="entry name" value="BRCT_2"/>
    <property type="match status" value="1"/>
</dbReference>
<evidence type="ECO:0000256" key="7">
    <source>
        <dbReference type="PROSITE-ProRule" id="PRU00175"/>
    </source>
</evidence>
<dbReference type="CTD" id="580"/>
<dbReference type="Proteomes" id="UP001652581">
    <property type="component" value="Chromosome 5"/>
</dbReference>
<dbReference type="InParanoid" id="A0A6J3ANF4"/>
<dbReference type="CDD" id="cd17720">
    <property type="entry name" value="BRCT_Bard1_rpt2"/>
    <property type="match status" value="1"/>
</dbReference>
<dbReference type="RefSeq" id="XP_031534121.2">
    <property type="nucleotide sequence ID" value="XM_031678261.2"/>
</dbReference>
<feature type="repeat" description="ANK" evidence="6">
    <location>
        <begin position="459"/>
        <end position="491"/>
    </location>
</feature>
<dbReference type="KEGG" id="vpc:102529589"/>
<dbReference type="PROSITE" id="PS50172">
    <property type="entry name" value="BRCT"/>
    <property type="match status" value="2"/>
</dbReference>
<feature type="domain" description="BRCT" evidence="10">
    <location>
        <begin position="666"/>
        <end position="776"/>
    </location>
</feature>
<proteinExistence type="predicted"/>
<evidence type="ECO:0000259" key="9">
    <source>
        <dbReference type="PROSITE" id="PS50089"/>
    </source>
</evidence>
<dbReference type="Pfam" id="PF12796">
    <property type="entry name" value="Ank_2"/>
    <property type="match status" value="1"/>
</dbReference>
<feature type="compositionally biased region" description="Polar residues" evidence="8">
    <location>
        <begin position="336"/>
        <end position="353"/>
    </location>
</feature>
<dbReference type="SUPFAM" id="SSF48403">
    <property type="entry name" value="Ankyrin repeat"/>
    <property type="match status" value="1"/>
</dbReference>
<keyword evidence="4" id="KW-0862">Zinc</keyword>
<keyword evidence="1" id="KW-0479">Metal-binding</keyword>
<evidence type="ECO:0000256" key="1">
    <source>
        <dbReference type="ARBA" id="ARBA00022723"/>
    </source>
</evidence>
<dbReference type="PANTHER" id="PTHR24171:SF8">
    <property type="entry name" value="BRCA1-ASSOCIATED RING DOMAIN PROTEIN 1"/>
    <property type="match status" value="1"/>
</dbReference>
<dbReference type="PRINTS" id="PR01415">
    <property type="entry name" value="ANKYRIN"/>
</dbReference>
<dbReference type="Gene3D" id="3.40.50.10190">
    <property type="entry name" value="BRCT domain"/>
    <property type="match status" value="2"/>
</dbReference>
<dbReference type="InterPro" id="IPR002110">
    <property type="entry name" value="Ankyrin_rpt"/>
</dbReference>
<dbReference type="InterPro" id="IPR036770">
    <property type="entry name" value="Ankyrin_rpt-contain_sf"/>
</dbReference>
<keyword evidence="11" id="KW-1185">Reference proteome</keyword>
<feature type="region of interest" description="Disordered" evidence="8">
    <location>
        <begin position="176"/>
        <end position="207"/>
    </location>
</feature>
<dbReference type="GO" id="GO:0006281">
    <property type="term" value="P:DNA repair"/>
    <property type="evidence" value="ECO:0007669"/>
    <property type="project" value="UniProtKB-KW"/>
</dbReference>
<dbReference type="GO" id="GO:0070531">
    <property type="term" value="C:BRCA1-A complex"/>
    <property type="evidence" value="ECO:0007669"/>
    <property type="project" value="TreeGrafter"/>
</dbReference>
<feature type="domain" description="RING-type" evidence="9">
    <location>
        <begin position="45"/>
        <end position="81"/>
    </location>
</feature>
<dbReference type="GO" id="GO:0008270">
    <property type="term" value="F:zinc ion binding"/>
    <property type="evidence" value="ECO:0007669"/>
    <property type="project" value="UniProtKB-KW"/>
</dbReference>
<evidence type="ECO:0000259" key="10">
    <source>
        <dbReference type="PROSITE" id="PS50172"/>
    </source>
</evidence>
<dbReference type="InterPro" id="IPR001357">
    <property type="entry name" value="BRCT_dom"/>
</dbReference>
<evidence type="ECO:0000256" key="2">
    <source>
        <dbReference type="ARBA" id="ARBA00022737"/>
    </source>
</evidence>
<sequence length="776" mass="86207">MPGNRQLRVRSGNEHRPAPAMEPAGREVWAHSRAALDRLEKLLRCSRCTNILREPVCLGGCEHIFCSNCVCDCIGSGCPVCYTPAWIQDVKINRQLDSMIQLCSKLRNLLHDTDFSDLKEETSRKNLFSDAEYKKNSIKMWFSPRSKKVRYVVSKVSVQTRPPVINSQTAQQASMYEFVSPSPPVDVSERAKKPSRRSGKKQKKKTLAEINQKWNLETGKEDGELASKEEFKEKLVSFCSQPSVIASPQTNGEIDLLASGSPAESECFGSLTEVFLPLAEHIESPETESRNEVVTPEKTLCENHLTAEKSLPSGHSGKRGHHNRLFSPVSKKCRNSVVSTSGNSVKETAQSENMPLPGCSSPPSNKLKVGDTLRRKSSNILDESFSLSPGTPPSTLNSPSYRRMMCSPSATKLSHSSLTAGKRNHRGETLLHVASIKGDIPSVEYLLQNGSDPNVKDHAGWTPLHEACNHGHLQVVELLLQHKALVNTTGYQNDSPLHDAAKNGHVDIVKLLLSYGASRSAVNIFGLRPVDYADSEDVKSLLLLPEKNASSSVSHCSAINTGQRRDGPLVLIGSGLSSEQQKMLNELTAILKAKKCAEFDSTVTHVIVPGDTVQSTLKCMLGILSGCWILKFEWVKVCLQRKEWEQEEKYEIPEGPQRSRLNREQLLPKLFDGCYFYFGGTFKHHPKDNLTKLVAAAGGQILSRKPKPDSDVTQSISTVAYHARPDSDQRFCTQYIIYEDLSNHRPERVRQGKVWMASSSWFIDCVMSFELLPLDS</sequence>
<dbReference type="CDD" id="cd16496">
    <property type="entry name" value="RING-HC_BARD1"/>
    <property type="match status" value="1"/>
</dbReference>
<evidence type="ECO:0000313" key="12">
    <source>
        <dbReference type="RefSeq" id="XP_031534121.2"/>
    </source>
</evidence>
<dbReference type="PANTHER" id="PTHR24171">
    <property type="entry name" value="ANKYRIN REPEAT DOMAIN-CONTAINING PROTEIN 39-RELATED"/>
    <property type="match status" value="1"/>
</dbReference>
<dbReference type="GeneID" id="102529589"/>
<evidence type="ECO:0000256" key="5">
    <source>
        <dbReference type="ARBA" id="ARBA00023043"/>
    </source>
</evidence>
<dbReference type="Gene3D" id="1.25.40.20">
    <property type="entry name" value="Ankyrin repeat-containing domain"/>
    <property type="match status" value="1"/>
</dbReference>
<feature type="repeat" description="ANK" evidence="6">
    <location>
        <begin position="492"/>
        <end position="524"/>
    </location>
</feature>
<evidence type="ECO:0000256" key="6">
    <source>
        <dbReference type="PROSITE-ProRule" id="PRU00023"/>
    </source>
</evidence>
<protein>
    <submittedName>
        <fullName evidence="12">BRCA1-associated RING domain protein 1 isoform X1</fullName>
    </submittedName>
</protein>
<organism evidence="11 12">
    <name type="scientific">Vicugna pacos</name>
    <name type="common">Alpaca</name>
    <name type="synonym">Lama pacos</name>
    <dbReference type="NCBI Taxonomy" id="30538"/>
    <lineage>
        <taxon>Eukaryota</taxon>
        <taxon>Metazoa</taxon>
        <taxon>Chordata</taxon>
        <taxon>Craniata</taxon>
        <taxon>Vertebrata</taxon>
        <taxon>Euteleostomi</taxon>
        <taxon>Mammalia</taxon>
        <taxon>Eutheria</taxon>
        <taxon>Laurasiatheria</taxon>
        <taxon>Artiodactyla</taxon>
        <taxon>Tylopoda</taxon>
        <taxon>Camelidae</taxon>
        <taxon>Vicugna</taxon>
    </lineage>
</organism>
<dbReference type="InterPro" id="IPR039503">
    <property type="entry name" value="BARD1_Znf-RING"/>
</dbReference>
<evidence type="ECO:0000313" key="11">
    <source>
        <dbReference type="Proteomes" id="UP001652581"/>
    </source>
</evidence>
<feature type="compositionally biased region" description="Basic residues" evidence="8">
    <location>
        <begin position="193"/>
        <end position="205"/>
    </location>
</feature>
<keyword evidence="3 7" id="KW-0863">Zinc-finger</keyword>
<dbReference type="CDD" id="cd17734">
    <property type="entry name" value="BRCT_Bard1_rpt1"/>
    <property type="match status" value="1"/>
</dbReference>
<dbReference type="SUPFAM" id="SSF57850">
    <property type="entry name" value="RING/U-box"/>
    <property type="match status" value="1"/>
</dbReference>
<dbReference type="SUPFAM" id="SSF52113">
    <property type="entry name" value="BRCT domain"/>
    <property type="match status" value="2"/>
</dbReference>
<dbReference type="SMART" id="SM00248">
    <property type="entry name" value="ANK"/>
    <property type="match status" value="3"/>
</dbReference>
<dbReference type="GO" id="GO:0085020">
    <property type="term" value="P:protein K6-linked ubiquitination"/>
    <property type="evidence" value="ECO:0007669"/>
    <property type="project" value="TreeGrafter"/>
</dbReference>
<dbReference type="InterPro" id="IPR017907">
    <property type="entry name" value="Znf_RING_CS"/>
</dbReference>
<keyword evidence="5 6" id="KW-0040">ANK repeat</keyword>
<dbReference type="GO" id="GO:0031436">
    <property type="term" value="C:BRCA1-BARD1 complex"/>
    <property type="evidence" value="ECO:0007669"/>
    <property type="project" value="TreeGrafter"/>
</dbReference>
<dbReference type="Pfam" id="PF14835">
    <property type="entry name" value="zf-RING_6"/>
    <property type="match status" value="1"/>
</dbReference>
<accession>A0A6J3ANF4</accession>
<gene>
    <name evidence="12" type="primary">BARD1</name>
</gene>
<dbReference type="InterPro" id="IPR036420">
    <property type="entry name" value="BRCT_dom_sf"/>
</dbReference>